<keyword evidence="1" id="KW-0732">Signal</keyword>
<dbReference type="CDD" id="cd22269">
    <property type="entry name" value="DPBB_EG45-like"/>
    <property type="match status" value="1"/>
</dbReference>
<protein>
    <recommendedName>
        <fullName evidence="2">Expansin-like EG45 domain-containing protein</fullName>
    </recommendedName>
</protein>
<gene>
    <name evidence="3" type="ORF">E2562_035451</name>
</gene>
<evidence type="ECO:0000256" key="1">
    <source>
        <dbReference type="ARBA" id="ARBA00022729"/>
    </source>
</evidence>
<dbReference type="OrthoDB" id="406505at2759"/>
<organism evidence="3 4">
    <name type="scientific">Oryza meyeriana var. granulata</name>
    <dbReference type="NCBI Taxonomy" id="110450"/>
    <lineage>
        <taxon>Eukaryota</taxon>
        <taxon>Viridiplantae</taxon>
        <taxon>Streptophyta</taxon>
        <taxon>Embryophyta</taxon>
        <taxon>Tracheophyta</taxon>
        <taxon>Spermatophyta</taxon>
        <taxon>Magnoliopsida</taxon>
        <taxon>Liliopsida</taxon>
        <taxon>Poales</taxon>
        <taxon>Poaceae</taxon>
        <taxon>BOP clade</taxon>
        <taxon>Oryzoideae</taxon>
        <taxon>Oryzeae</taxon>
        <taxon>Oryzinae</taxon>
        <taxon>Oryza</taxon>
        <taxon>Oryza meyeriana</taxon>
    </lineage>
</organism>
<dbReference type="AlphaFoldDB" id="A0A6G1CWK1"/>
<dbReference type="InterPro" id="IPR007112">
    <property type="entry name" value="Expansin/allergen_DPBB_dom"/>
</dbReference>
<dbReference type="PROSITE" id="PS50842">
    <property type="entry name" value="EXPANSIN_EG45"/>
    <property type="match status" value="1"/>
</dbReference>
<dbReference type="Gene3D" id="2.40.40.10">
    <property type="entry name" value="RlpA-like domain"/>
    <property type="match status" value="1"/>
</dbReference>
<accession>A0A6G1CWK1</accession>
<dbReference type="EMBL" id="SPHZ02000008">
    <property type="protein sequence ID" value="KAF0904556.1"/>
    <property type="molecule type" value="Genomic_DNA"/>
</dbReference>
<dbReference type="InterPro" id="IPR009009">
    <property type="entry name" value="RlpA-like_DPBB"/>
</dbReference>
<evidence type="ECO:0000313" key="4">
    <source>
        <dbReference type="Proteomes" id="UP000479710"/>
    </source>
</evidence>
<dbReference type="Pfam" id="PF03330">
    <property type="entry name" value="DPBB_1"/>
    <property type="match status" value="1"/>
</dbReference>
<dbReference type="PANTHER" id="PTHR47295">
    <property type="entry name" value="EG45-LIKE DOMAIN CONTAINING PROTEIN 1-RELATED"/>
    <property type="match status" value="1"/>
</dbReference>
<reference evidence="3 4" key="1">
    <citation type="submission" date="2019-11" db="EMBL/GenBank/DDBJ databases">
        <title>Whole genome sequence of Oryza granulata.</title>
        <authorList>
            <person name="Li W."/>
        </authorList>
    </citation>
    <scope>NUCLEOTIDE SEQUENCE [LARGE SCALE GENOMIC DNA]</scope>
    <source>
        <strain evidence="4">cv. Menghai</strain>
        <tissue evidence="3">Leaf</tissue>
    </source>
</reference>
<keyword evidence="4" id="KW-1185">Reference proteome</keyword>
<dbReference type="Proteomes" id="UP000479710">
    <property type="component" value="Unassembled WGS sequence"/>
</dbReference>
<dbReference type="GO" id="GO:0009627">
    <property type="term" value="P:systemic acquired resistance"/>
    <property type="evidence" value="ECO:0007669"/>
    <property type="project" value="InterPro"/>
</dbReference>
<evidence type="ECO:0000259" key="2">
    <source>
        <dbReference type="PROSITE" id="PS50842"/>
    </source>
</evidence>
<sequence length="166" mass="18390">MIAAASDKLWDGGKICGKMFTARCVKGTNAVPNPWHGGTITPPLTVTIFDHCPGCNGTLDLSKEAFAAIGNSVAGKIVNDYQQYARAQKEVKINLQVAEMIFQRITAVSYEEKNKNQSCWVTRAIWDALASKINYTRVKEDNTPEETLVDWWVKGVSKEKNAKPKV</sequence>
<proteinExistence type="predicted"/>
<feature type="domain" description="Expansin-like EG45" evidence="2">
    <location>
        <begin position="1"/>
        <end position="105"/>
    </location>
</feature>
<evidence type="ECO:0000313" key="3">
    <source>
        <dbReference type="EMBL" id="KAF0904556.1"/>
    </source>
</evidence>
<comment type="caution">
    <text evidence="3">The sequence shown here is derived from an EMBL/GenBank/DDBJ whole genome shotgun (WGS) entry which is preliminary data.</text>
</comment>
<dbReference type="InterPro" id="IPR036908">
    <property type="entry name" value="RlpA-like_sf"/>
</dbReference>
<dbReference type="InterPro" id="IPR044206">
    <property type="entry name" value="EGC1/2"/>
</dbReference>
<dbReference type="SUPFAM" id="SSF50685">
    <property type="entry name" value="Barwin-like endoglucanases"/>
    <property type="match status" value="1"/>
</dbReference>
<dbReference type="PANTHER" id="PTHR47295:SF14">
    <property type="entry name" value="OS06G0688300 PROTEIN"/>
    <property type="match status" value="1"/>
</dbReference>
<name>A0A6G1CWK1_9ORYZ</name>
<dbReference type="GO" id="GO:0048046">
    <property type="term" value="C:apoplast"/>
    <property type="evidence" value="ECO:0007669"/>
    <property type="project" value="InterPro"/>
</dbReference>